<dbReference type="SUPFAM" id="SSF102848">
    <property type="entry name" value="NSFL1 (p97 ATPase) cofactor p47, SEP domain"/>
    <property type="match status" value="1"/>
</dbReference>
<dbReference type="Proteomes" id="UP000799770">
    <property type="component" value="Unassembled WGS sequence"/>
</dbReference>
<dbReference type="InterPro" id="IPR036443">
    <property type="entry name" value="Znf_RanBP2_sf"/>
</dbReference>
<feature type="domain" description="SEP" evidence="2">
    <location>
        <begin position="186"/>
        <end position="245"/>
    </location>
</feature>
<dbReference type="InterPro" id="IPR036241">
    <property type="entry name" value="NSFL1C_SEP_dom_sf"/>
</dbReference>
<dbReference type="Pfam" id="PF08059">
    <property type="entry name" value="SEP"/>
    <property type="match status" value="1"/>
</dbReference>
<gene>
    <name evidence="3" type="ORF">BDV96DRAFT_664582</name>
</gene>
<evidence type="ECO:0000256" key="1">
    <source>
        <dbReference type="SAM" id="MobiDB-lite"/>
    </source>
</evidence>
<dbReference type="SUPFAM" id="SSF90209">
    <property type="entry name" value="Ran binding protein zinc finger-like"/>
    <property type="match status" value="1"/>
</dbReference>
<dbReference type="AlphaFoldDB" id="A0A6A5Z1Q2"/>
<feature type="region of interest" description="Disordered" evidence="1">
    <location>
        <begin position="1"/>
        <end position="61"/>
    </location>
</feature>
<dbReference type="OrthoDB" id="25887at2759"/>
<evidence type="ECO:0000259" key="2">
    <source>
        <dbReference type="Pfam" id="PF08059"/>
    </source>
</evidence>
<sequence>MDETGSSAGSATRQESASFQMASAAGASVQETSTAGDTLASRHTSTFHKTPAGATVHLSGSGMRPRLENIVDALDSGAMSALQMPPPGLDNFTVEITFLESTAAAAFAGKYPRSVATIDGIELHVTCDVEQSDADAEVAIYNRALSRAFIVWRPKEVTITGTIKDARDGWPLPQGPTSDRDYPNKLYLWKDGFSTNDGSLLSYDTDERLIAAMHTGQAPAQLFGLQEGEHVKVEVRVFKDLNYISSDLRERRVTGYTSKAEKSMALRLFGIRTLDPATTVRIRFLEEDQHKGLFGLYVECTGIVEAAELIDSLLVPSSVNVPNRTFEFVQDPSSAGYGGLQFHGPLPPQPKIQVAAKRYAPIKPVPQTLEVPLNAITYRILTEQELITHPLFWEMAQDCITMQKRCTKKNNEHKTWKADQKAAGQAISEEDEKKGWRPTDWICWREGCEGVNYSYIIECYHCHNSTRWEKVMADNQEKYLAAMGDLPIAVHEVVNARTEIAEASSTELEGAEIDPAETSTADTKYAEPESVGIITTKAETIGPDSAEASSSQTEIIDTETIKTPAAETKKPQRSFINAETVNSRTYREVNGIPLVDPDIEAREAERIAKEEKGPYFERNLVFLRRPTPQKVELPKHLAELFKTPMTATEEVEAIQQ</sequence>
<evidence type="ECO:0000313" key="4">
    <source>
        <dbReference type="Proteomes" id="UP000799770"/>
    </source>
</evidence>
<feature type="compositionally biased region" description="Polar residues" evidence="1">
    <location>
        <begin position="29"/>
        <end position="48"/>
    </location>
</feature>
<dbReference type="EMBL" id="ML977331">
    <property type="protein sequence ID" value="KAF2112261.1"/>
    <property type="molecule type" value="Genomic_DNA"/>
</dbReference>
<organism evidence="3 4">
    <name type="scientific">Lophiotrema nucula</name>
    <dbReference type="NCBI Taxonomy" id="690887"/>
    <lineage>
        <taxon>Eukaryota</taxon>
        <taxon>Fungi</taxon>
        <taxon>Dikarya</taxon>
        <taxon>Ascomycota</taxon>
        <taxon>Pezizomycotina</taxon>
        <taxon>Dothideomycetes</taxon>
        <taxon>Pleosporomycetidae</taxon>
        <taxon>Pleosporales</taxon>
        <taxon>Lophiotremataceae</taxon>
        <taxon>Lophiotrema</taxon>
    </lineage>
</organism>
<feature type="compositionally biased region" description="Polar residues" evidence="1">
    <location>
        <begin position="1"/>
        <end position="21"/>
    </location>
</feature>
<proteinExistence type="predicted"/>
<reference evidence="3" key="1">
    <citation type="journal article" date="2020" name="Stud. Mycol.">
        <title>101 Dothideomycetes genomes: a test case for predicting lifestyles and emergence of pathogens.</title>
        <authorList>
            <person name="Haridas S."/>
            <person name="Albert R."/>
            <person name="Binder M."/>
            <person name="Bloem J."/>
            <person name="Labutti K."/>
            <person name="Salamov A."/>
            <person name="Andreopoulos B."/>
            <person name="Baker S."/>
            <person name="Barry K."/>
            <person name="Bills G."/>
            <person name="Bluhm B."/>
            <person name="Cannon C."/>
            <person name="Castanera R."/>
            <person name="Culley D."/>
            <person name="Daum C."/>
            <person name="Ezra D."/>
            <person name="Gonzalez J."/>
            <person name="Henrissat B."/>
            <person name="Kuo A."/>
            <person name="Liang C."/>
            <person name="Lipzen A."/>
            <person name="Lutzoni F."/>
            <person name="Magnuson J."/>
            <person name="Mondo S."/>
            <person name="Nolan M."/>
            <person name="Ohm R."/>
            <person name="Pangilinan J."/>
            <person name="Park H.-J."/>
            <person name="Ramirez L."/>
            <person name="Alfaro M."/>
            <person name="Sun H."/>
            <person name="Tritt A."/>
            <person name="Yoshinaga Y."/>
            <person name="Zwiers L.-H."/>
            <person name="Turgeon B."/>
            <person name="Goodwin S."/>
            <person name="Spatafora J."/>
            <person name="Crous P."/>
            <person name="Grigoriev I."/>
        </authorList>
    </citation>
    <scope>NUCLEOTIDE SEQUENCE</scope>
    <source>
        <strain evidence="3">CBS 627.86</strain>
    </source>
</reference>
<name>A0A6A5Z1Q2_9PLEO</name>
<dbReference type="Gene3D" id="3.30.420.210">
    <property type="entry name" value="SEP domain"/>
    <property type="match status" value="1"/>
</dbReference>
<keyword evidence="4" id="KW-1185">Reference proteome</keyword>
<accession>A0A6A5Z1Q2</accession>
<dbReference type="InterPro" id="IPR012989">
    <property type="entry name" value="SEP_domain"/>
</dbReference>
<protein>
    <recommendedName>
        <fullName evidence="2">SEP domain-containing protein</fullName>
    </recommendedName>
</protein>
<evidence type="ECO:0000313" key="3">
    <source>
        <dbReference type="EMBL" id="KAF2112261.1"/>
    </source>
</evidence>